<evidence type="ECO:0000313" key="7">
    <source>
        <dbReference type="Proteomes" id="UP000297475"/>
    </source>
</evidence>
<dbReference type="RefSeq" id="WP_135484434.1">
    <property type="nucleotide sequence ID" value="NZ_SRMF01000009.1"/>
</dbReference>
<dbReference type="Gene3D" id="3.40.190.10">
    <property type="entry name" value="Periplasmic binding protein-like II"/>
    <property type="match status" value="2"/>
</dbReference>
<evidence type="ECO:0000256" key="2">
    <source>
        <dbReference type="ARBA" id="ARBA00008520"/>
    </source>
</evidence>
<dbReference type="CDD" id="cd14750">
    <property type="entry name" value="PBP2_TMBP"/>
    <property type="match status" value="1"/>
</dbReference>
<dbReference type="Pfam" id="PF01547">
    <property type="entry name" value="SBP_bac_1"/>
    <property type="match status" value="1"/>
</dbReference>
<dbReference type="GO" id="GO:0042597">
    <property type="term" value="C:periplasmic space"/>
    <property type="evidence" value="ECO:0007669"/>
    <property type="project" value="UniProtKB-SubCell"/>
</dbReference>
<name>A0A4Z0W3P2_9GAMM</name>
<evidence type="ECO:0000256" key="3">
    <source>
        <dbReference type="ARBA" id="ARBA00022448"/>
    </source>
</evidence>
<comment type="subcellular location">
    <subcellularLocation>
        <location evidence="1">Periplasm</location>
    </subcellularLocation>
</comment>
<dbReference type="InterPro" id="IPR050490">
    <property type="entry name" value="Bact_solute-bd_prot1"/>
</dbReference>
<evidence type="ECO:0000256" key="5">
    <source>
        <dbReference type="SAM" id="SignalP"/>
    </source>
</evidence>
<evidence type="ECO:0000256" key="1">
    <source>
        <dbReference type="ARBA" id="ARBA00004418"/>
    </source>
</evidence>
<dbReference type="InterPro" id="IPR006059">
    <property type="entry name" value="SBP"/>
</dbReference>
<keyword evidence="7" id="KW-1185">Reference proteome</keyword>
<dbReference type="SUPFAM" id="SSF53850">
    <property type="entry name" value="Periplasmic binding protein-like II"/>
    <property type="match status" value="1"/>
</dbReference>
<dbReference type="OrthoDB" id="9808332at2"/>
<keyword evidence="4 5" id="KW-0732">Signal</keyword>
<protein>
    <submittedName>
        <fullName evidence="6">ABC transporter substrate-binding protein</fullName>
    </submittedName>
</protein>
<evidence type="ECO:0000313" key="6">
    <source>
        <dbReference type="EMBL" id="TGG91342.1"/>
    </source>
</evidence>
<organism evidence="6 7">
    <name type="scientific">Natronospirillum operosum</name>
    <dbReference type="NCBI Taxonomy" id="2759953"/>
    <lineage>
        <taxon>Bacteria</taxon>
        <taxon>Pseudomonadati</taxon>
        <taxon>Pseudomonadota</taxon>
        <taxon>Gammaproteobacteria</taxon>
        <taxon>Oceanospirillales</taxon>
        <taxon>Natronospirillaceae</taxon>
        <taxon>Natronospirillum</taxon>
    </lineage>
</organism>
<keyword evidence="3" id="KW-0813">Transport</keyword>
<dbReference type="EMBL" id="SRMF01000009">
    <property type="protein sequence ID" value="TGG91342.1"/>
    <property type="molecule type" value="Genomic_DNA"/>
</dbReference>
<evidence type="ECO:0000256" key="4">
    <source>
        <dbReference type="ARBA" id="ARBA00022729"/>
    </source>
</evidence>
<feature type="signal peptide" evidence="5">
    <location>
        <begin position="1"/>
        <end position="25"/>
    </location>
</feature>
<dbReference type="AlphaFoldDB" id="A0A4Z0W3P2"/>
<gene>
    <name evidence="6" type="ORF">E4656_16620</name>
</gene>
<comment type="caution">
    <text evidence="6">The sequence shown here is derived from an EMBL/GenBank/DDBJ whole genome shotgun (WGS) entry which is preliminary data.</text>
</comment>
<reference evidence="6 7" key="1">
    <citation type="submission" date="2019-04" db="EMBL/GenBank/DDBJ databases">
        <title>Natronospirillum operosus gen. nov., sp. nov., a haloalkaliphilic satellite isolated from decaying biomass of laboratory culture of cyanobacterium Geitlerinema sp. and proposal of Natronospirillaceae fam. nov. and Saccharospirillaceae fam. nov.</title>
        <authorList>
            <person name="Kevbrin V."/>
            <person name="Boltyanskaya Y."/>
            <person name="Koziaeva V."/>
            <person name="Grouzdev D.S."/>
            <person name="Park M."/>
            <person name="Cho J."/>
        </authorList>
    </citation>
    <scope>NUCLEOTIDE SEQUENCE [LARGE SCALE GENOMIC DNA]</scope>
    <source>
        <strain evidence="6 7">G-116</strain>
    </source>
</reference>
<dbReference type="PANTHER" id="PTHR43649">
    <property type="entry name" value="ARABINOSE-BINDING PROTEIN-RELATED"/>
    <property type="match status" value="1"/>
</dbReference>
<proteinExistence type="inferred from homology"/>
<comment type="similarity">
    <text evidence="2">Belongs to the bacterial solute-binding protein 1 family.</text>
</comment>
<dbReference type="PANTHER" id="PTHR43649:SF34">
    <property type="entry name" value="ABC TRANSPORTER PERIPLASMIC-BINDING PROTEIN YCJN-RELATED"/>
    <property type="match status" value="1"/>
</dbReference>
<feature type="chain" id="PRO_5021263286" evidence="5">
    <location>
        <begin position="26"/>
        <end position="428"/>
    </location>
</feature>
<dbReference type="Proteomes" id="UP000297475">
    <property type="component" value="Unassembled WGS sequence"/>
</dbReference>
<sequence length="428" mass="47540">MTFKTMQQIMALAASVVLLGGLVKASTLTIACGAVGTEFEQCQADVQAWAEKTGHSVDILRLPDATNERLDLYQELLNSESPELDIYQLDVVWAGLLAHDLIDLEPYLEPDDPVYFDSLIRNNTVQDRLIALPWFIDTGLLYYRSDLLEAHGRRVPQTRDELTDTAAYIMDREQTGLSGDKLWGFTWQGDSYEGLTCDALEWFHSHTGSSFVETDLSVTINQPGNVDALATAASWIGTISPEETLQHKEEDSRELFQRGDAVFMRNWPYAWNTAQQPDSPVQGRVGIAPLPSGPDGESAATLGGWQLAVSRYSENRELAVELVRFLAGEDTQKTRALESGYNPAIPALYDDPELLAAFPQFEQLVQIFHGGVARPASATGRGYPLVSRIIQRNVHRALSGTVSPEESLQNMHSQLVRQSHWFGHQPIP</sequence>
<accession>A0A4Z0W3P2</accession>